<dbReference type="SMART" id="SM00456">
    <property type="entry name" value="WW"/>
    <property type="match status" value="3"/>
</dbReference>
<dbReference type="Gene3D" id="1.25.40.20">
    <property type="entry name" value="Ankyrin repeat-containing domain"/>
    <property type="match status" value="1"/>
</dbReference>
<dbReference type="Pfam" id="PF12796">
    <property type="entry name" value="Ank_2"/>
    <property type="match status" value="1"/>
</dbReference>
<reference evidence="7 8" key="1">
    <citation type="submission" date="2018-09" db="EMBL/GenBank/DDBJ databases">
        <title>Genomic investigation of the strawberry pathogen Phytophthora fragariae indicates pathogenicity is determined by transcriptional variation in three key races.</title>
        <authorList>
            <person name="Adams T.M."/>
            <person name="Armitage A.D."/>
            <person name="Sobczyk M.K."/>
            <person name="Bates H.J."/>
            <person name="Dunwell J.M."/>
            <person name="Nellist C.F."/>
            <person name="Harrison R.J."/>
        </authorList>
    </citation>
    <scope>NUCLEOTIDE SEQUENCE [LARGE SCALE GENOMIC DNA]</scope>
    <source>
        <strain evidence="7 8">SCRP324</strain>
    </source>
</reference>
<feature type="compositionally biased region" description="Basic and acidic residues" evidence="5">
    <location>
        <begin position="1079"/>
        <end position="1092"/>
    </location>
</feature>
<feature type="coiled-coil region" evidence="4">
    <location>
        <begin position="150"/>
        <end position="177"/>
    </location>
</feature>
<comment type="similarity">
    <text evidence="1">Belongs to the prefoldin subunit alpha family.</text>
</comment>
<feature type="region of interest" description="Disordered" evidence="5">
    <location>
        <begin position="872"/>
        <end position="1024"/>
    </location>
</feature>
<feature type="domain" description="WW" evidence="6">
    <location>
        <begin position="421"/>
        <end position="450"/>
    </location>
</feature>
<dbReference type="InterPro" id="IPR036020">
    <property type="entry name" value="WW_dom_sf"/>
</dbReference>
<feature type="region of interest" description="Disordered" evidence="5">
    <location>
        <begin position="524"/>
        <end position="626"/>
    </location>
</feature>
<dbReference type="InterPro" id="IPR001202">
    <property type="entry name" value="WW_dom"/>
</dbReference>
<evidence type="ECO:0000256" key="2">
    <source>
        <dbReference type="ARBA" id="ARBA00023186"/>
    </source>
</evidence>
<dbReference type="FunFam" id="1.10.287.370:FF:000001">
    <property type="entry name" value="Prefoldin subunit 3"/>
    <property type="match status" value="1"/>
</dbReference>
<feature type="compositionally biased region" description="Low complexity" evidence="5">
    <location>
        <begin position="564"/>
        <end position="584"/>
    </location>
</feature>
<feature type="compositionally biased region" description="Polar residues" evidence="5">
    <location>
        <begin position="893"/>
        <end position="902"/>
    </location>
</feature>
<feature type="domain" description="WW" evidence="6">
    <location>
        <begin position="257"/>
        <end position="291"/>
    </location>
</feature>
<dbReference type="GO" id="GO:0007021">
    <property type="term" value="P:tubulin complex assembly"/>
    <property type="evidence" value="ECO:0007669"/>
    <property type="project" value="TreeGrafter"/>
</dbReference>
<protein>
    <recommendedName>
        <fullName evidence="6">WW domain-containing protein</fullName>
    </recommendedName>
</protein>
<dbReference type="InterPro" id="IPR016655">
    <property type="entry name" value="PFD3"/>
</dbReference>
<dbReference type="GO" id="GO:0007017">
    <property type="term" value="P:microtubule-based process"/>
    <property type="evidence" value="ECO:0007669"/>
    <property type="project" value="TreeGrafter"/>
</dbReference>
<dbReference type="InterPro" id="IPR002110">
    <property type="entry name" value="Ankyrin_rpt"/>
</dbReference>
<dbReference type="GO" id="GO:0015631">
    <property type="term" value="F:tubulin binding"/>
    <property type="evidence" value="ECO:0007669"/>
    <property type="project" value="TreeGrafter"/>
</dbReference>
<keyword evidence="3" id="KW-0040">ANK repeat</keyword>
<evidence type="ECO:0000259" key="6">
    <source>
        <dbReference type="PROSITE" id="PS50020"/>
    </source>
</evidence>
<dbReference type="InterPro" id="IPR004127">
    <property type="entry name" value="Prefoldin_subunit_alpha"/>
</dbReference>
<evidence type="ECO:0000256" key="3">
    <source>
        <dbReference type="PROSITE-ProRule" id="PRU00023"/>
    </source>
</evidence>
<dbReference type="InterPro" id="IPR009053">
    <property type="entry name" value="Prefoldin"/>
</dbReference>
<sequence length="1421" mass="158079">MTSSAPTSTGLESPEALARLNATIMGERNPRGIPSAVFVDSVDSFMAACGVENIEPLVGALQQMYSKYKFMETSLQKNRDTFKRKIPDTQKDLDMVRHLLSKRDEGETMLTQFSLADNVYAKAAVDCSVGTVCIWLGAQVMVEYPYEEAQELLETNVASATEKLGQIEEDLSFLRDQIITTEVNIARIFNHDVRRRRQEKDDKLVAELEAKRGGRSYSCRSFNAYRTAAKRQEDADFRSKNPQSSVSWQRLTAMDEATVEAGWEVRQDEASGQVYYWNSITGDTSWEPPPHLAGAVEEFPSTSDMTPPWTQGYDDSGRLYYLNTETMETRWTPPDERQEEGEITSNGDVLAMTGGRGRRPSTAEQMDELNRLLSGEGEEGDEDEEEDPPEGEDTVIDLGVASEMPPQVLNETPQEGGEACPWLMFVNEDDGVPYYYNSVTGECLWDPPEEFLRYHQEQEQEEPQLAEIGDATGNDIGDILVQQETGDSTSKADSRTSSARPGSGAMQVEITPEFEEKVRQAIAAASSTPVGSGRLVLVRSPKQLAPRTGRSAGDGASARSLPNSGRPRSGASRPSSGGVVSRPRTPGGGPASSRIDPIPVPEGLSATPQEEDSPRFAKDDPQNDLVGASEEEVPFVNENYEQNQRHVEILAMENDAELGNYEQPTIRPVVIEEAEENTGEDDSGSLMAEGVFNEADGQIDAVEGGVYEAESHLLVIESTVDAPFGDESDSQLEPDTAEVTLDSEDCGHFEAAETPAAEFQLLGDMVEEISSGTGMAVDTMPPERIDEYPQQMGVPVGIELAALTLQCMARCFIARQQVKRRRETQHHAAPPDTLELLPETGMDDVAVDPMPEEEHEQAKVLPTFATAEEMELPCDADPSPPPESKETPRDADSSPTVITDQESPLPALPNHIHELGVSTEPQSSARSAVKSPRSSRKTTTSTPAQEQRPRRDPASMSKRLPSVLDVSTYFPSRRSHPSSRTPASSSADPTEPVAITRKTVELESPPRPRRSSRQEAEKMQAELEARRREEEQVQRAQIVEYQRIWTESRRAFDAEKKRLLAVKLERDNQRHHEIAVEKRARIQAQRERDAKRSRNSLPDNEADPNRLVWQHVKAQGRPTEQNVSQFRDALAQALDSAQFPNKMCAERARELHERIGRLRRASWALDSQLESVELRLLSELHPLTNLQRPLQAKHATNLRRRLENKLNLVQSWQRVLDEWETSKENGSTSRYWDTIKSRYAPSSATFTDDKTRRHYVLNAWRGAVGGDSLLHVAAWNGWEEHVRLLIEEGADVNLIDCSASHRTPLHEACRAGHSRVVELLLRSGARLSTVDVSGDSPLHVACRGGWTRVVRILLMAANDLGDDTEQQSLTLEDFFNLCNGKGRRAIEVATLPSLLEELENYDYQLNGAQQHNGGKHKQVKR</sequence>
<organism evidence="7 8">
    <name type="scientific">Phytophthora rubi</name>
    <dbReference type="NCBI Taxonomy" id="129364"/>
    <lineage>
        <taxon>Eukaryota</taxon>
        <taxon>Sar</taxon>
        <taxon>Stramenopiles</taxon>
        <taxon>Oomycota</taxon>
        <taxon>Peronosporomycetes</taxon>
        <taxon>Peronosporales</taxon>
        <taxon>Peronosporaceae</taxon>
        <taxon>Phytophthora</taxon>
    </lineage>
</organism>
<proteinExistence type="inferred from homology"/>
<dbReference type="GO" id="GO:0016272">
    <property type="term" value="C:prefoldin complex"/>
    <property type="evidence" value="ECO:0007669"/>
    <property type="project" value="InterPro"/>
</dbReference>
<dbReference type="Proteomes" id="UP000435112">
    <property type="component" value="Unassembled WGS sequence"/>
</dbReference>
<feature type="compositionally biased region" description="Basic and acidic residues" evidence="5">
    <location>
        <begin position="883"/>
        <end position="892"/>
    </location>
</feature>
<dbReference type="SUPFAM" id="SSF51045">
    <property type="entry name" value="WW domain"/>
    <property type="match status" value="3"/>
</dbReference>
<evidence type="ECO:0000313" key="7">
    <source>
        <dbReference type="EMBL" id="KAE9010899.1"/>
    </source>
</evidence>
<dbReference type="Gene3D" id="2.20.70.10">
    <property type="match status" value="3"/>
</dbReference>
<dbReference type="EMBL" id="QXFU01001095">
    <property type="protein sequence ID" value="KAE9010899.1"/>
    <property type="molecule type" value="Genomic_DNA"/>
</dbReference>
<dbReference type="GO" id="GO:0005737">
    <property type="term" value="C:cytoplasm"/>
    <property type="evidence" value="ECO:0007669"/>
    <property type="project" value="TreeGrafter"/>
</dbReference>
<feature type="region of interest" description="Disordered" evidence="5">
    <location>
        <begin position="483"/>
        <end position="512"/>
    </location>
</feature>
<dbReference type="Pfam" id="PF00397">
    <property type="entry name" value="WW"/>
    <property type="match status" value="2"/>
</dbReference>
<feature type="compositionally biased region" description="Acidic residues" evidence="5">
    <location>
        <begin position="841"/>
        <end position="855"/>
    </location>
</feature>
<feature type="compositionally biased region" description="Basic and acidic residues" evidence="5">
    <location>
        <begin position="612"/>
        <end position="621"/>
    </location>
</feature>
<gene>
    <name evidence="7" type="ORF">PR002_g15237</name>
</gene>
<dbReference type="SUPFAM" id="SSF46579">
    <property type="entry name" value="Prefoldin"/>
    <property type="match status" value="1"/>
</dbReference>
<dbReference type="PROSITE" id="PS50088">
    <property type="entry name" value="ANK_REPEAT"/>
    <property type="match status" value="3"/>
</dbReference>
<dbReference type="CDD" id="cd00201">
    <property type="entry name" value="WW"/>
    <property type="match status" value="3"/>
</dbReference>
<feature type="compositionally biased region" description="Acidic residues" evidence="5">
    <location>
        <begin position="376"/>
        <end position="393"/>
    </location>
</feature>
<feature type="repeat" description="ANK" evidence="3">
    <location>
        <begin position="1300"/>
        <end position="1332"/>
    </location>
</feature>
<evidence type="ECO:0000256" key="5">
    <source>
        <dbReference type="SAM" id="MobiDB-lite"/>
    </source>
</evidence>
<dbReference type="PROSITE" id="PS50020">
    <property type="entry name" value="WW_DOMAIN_2"/>
    <property type="match status" value="3"/>
</dbReference>
<keyword evidence="4" id="KW-0175">Coiled coil</keyword>
<dbReference type="PROSITE" id="PS50096">
    <property type="entry name" value="IQ"/>
    <property type="match status" value="1"/>
</dbReference>
<dbReference type="SMART" id="SM00248">
    <property type="entry name" value="ANK"/>
    <property type="match status" value="3"/>
</dbReference>
<dbReference type="PROSITE" id="PS50297">
    <property type="entry name" value="ANK_REP_REGION"/>
    <property type="match status" value="3"/>
</dbReference>
<feature type="repeat" description="ANK" evidence="3">
    <location>
        <begin position="1265"/>
        <end position="1297"/>
    </location>
</feature>
<dbReference type="Gene3D" id="1.10.287.370">
    <property type="match status" value="1"/>
</dbReference>
<comment type="caution">
    <text evidence="7">The sequence shown here is derived from an EMBL/GenBank/DDBJ whole genome shotgun (WGS) entry which is preliminary data.</text>
</comment>
<name>A0A6A3KVQ0_9STRA</name>
<feature type="region of interest" description="Disordered" evidence="5">
    <location>
        <begin position="1079"/>
        <end position="1104"/>
    </location>
</feature>
<keyword evidence="2" id="KW-0143">Chaperone</keyword>
<feature type="region of interest" description="Disordered" evidence="5">
    <location>
        <begin position="821"/>
        <end position="857"/>
    </location>
</feature>
<dbReference type="Pfam" id="PF02996">
    <property type="entry name" value="Prefoldin"/>
    <property type="match status" value="1"/>
</dbReference>
<dbReference type="PANTHER" id="PTHR12409:SF0">
    <property type="entry name" value="PREFOLDIN SUBUNIT 3"/>
    <property type="match status" value="1"/>
</dbReference>
<evidence type="ECO:0000313" key="8">
    <source>
        <dbReference type="Proteomes" id="UP000435112"/>
    </source>
</evidence>
<dbReference type="PROSITE" id="PS01159">
    <property type="entry name" value="WW_DOMAIN_1"/>
    <property type="match status" value="2"/>
</dbReference>
<feature type="compositionally biased region" description="Polar residues" evidence="5">
    <location>
        <begin position="483"/>
        <end position="500"/>
    </location>
</feature>
<evidence type="ECO:0000256" key="4">
    <source>
        <dbReference type="SAM" id="Coils"/>
    </source>
</evidence>
<feature type="repeat" description="ANK" evidence="3">
    <location>
        <begin position="1333"/>
        <end position="1365"/>
    </location>
</feature>
<dbReference type="CDD" id="cd23156">
    <property type="entry name" value="Prefoldin_3"/>
    <property type="match status" value="1"/>
</dbReference>
<evidence type="ECO:0000256" key="1">
    <source>
        <dbReference type="ARBA" id="ARBA00010048"/>
    </source>
</evidence>
<dbReference type="InterPro" id="IPR036770">
    <property type="entry name" value="Ankyrin_rpt-contain_sf"/>
</dbReference>
<feature type="domain" description="WW" evidence="6">
    <location>
        <begin position="303"/>
        <end position="336"/>
    </location>
</feature>
<dbReference type="GO" id="GO:0006457">
    <property type="term" value="P:protein folding"/>
    <property type="evidence" value="ECO:0007669"/>
    <property type="project" value="InterPro"/>
</dbReference>
<dbReference type="SUPFAM" id="SSF48403">
    <property type="entry name" value="Ankyrin repeat"/>
    <property type="match status" value="1"/>
</dbReference>
<feature type="region of interest" description="Disordered" evidence="5">
    <location>
        <begin position="373"/>
        <end position="393"/>
    </location>
</feature>
<dbReference type="PANTHER" id="PTHR12409">
    <property type="entry name" value="PREFOLDIN SUBUNIT 3"/>
    <property type="match status" value="1"/>
</dbReference>
<dbReference type="OrthoDB" id="6375174at2759"/>
<accession>A0A6A3KVQ0</accession>
<feature type="compositionally biased region" description="Basic and acidic residues" evidence="5">
    <location>
        <begin position="998"/>
        <end position="1024"/>
    </location>
</feature>